<reference evidence="1 2" key="1">
    <citation type="journal article" date="2012" name="BMC Microbiol.">
        <title>Genome sequence of Desulfitobacterium hafniense DCB-2, a Gram-positive anaerobe capable of dehalogenation and metal reduction.</title>
        <authorList>
            <person name="Kim S.H."/>
            <person name="Harzman C."/>
            <person name="Davis J.K."/>
            <person name="Hutcheson R."/>
            <person name="Broderick J.B."/>
            <person name="Marsh T.L."/>
            <person name="Tiedje J.M."/>
        </authorList>
    </citation>
    <scope>NUCLEOTIDE SEQUENCE [LARGE SCALE GENOMIC DNA]</scope>
    <source>
        <strain evidence="2">DSM 10664 / DCB-2</strain>
    </source>
</reference>
<gene>
    <name evidence="1" type="ordered locus">Dhaf_3517</name>
</gene>
<sequence length="31" mass="3451">MVGYLKNGTCPLDSPLIPMDKFFGGKQEKHV</sequence>
<dbReference type="Proteomes" id="UP000007726">
    <property type="component" value="Chromosome"/>
</dbReference>
<evidence type="ECO:0000313" key="1">
    <source>
        <dbReference type="EMBL" id="ACL21535.1"/>
    </source>
</evidence>
<organism evidence="1 2">
    <name type="scientific">Desulfitobacterium hafniense (strain DSM 10664 / DCB-2)</name>
    <dbReference type="NCBI Taxonomy" id="272564"/>
    <lineage>
        <taxon>Bacteria</taxon>
        <taxon>Bacillati</taxon>
        <taxon>Bacillota</taxon>
        <taxon>Clostridia</taxon>
        <taxon>Eubacteriales</taxon>
        <taxon>Desulfitobacteriaceae</taxon>
        <taxon>Desulfitobacterium</taxon>
    </lineage>
</organism>
<dbReference type="EMBL" id="CP001336">
    <property type="protein sequence ID" value="ACL21535.1"/>
    <property type="molecule type" value="Genomic_DNA"/>
</dbReference>
<proteinExistence type="predicted"/>
<evidence type="ECO:0000313" key="2">
    <source>
        <dbReference type="Proteomes" id="UP000007726"/>
    </source>
</evidence>
<protein>
    <submittedName>
        <fullName evidence="1">Uncharacterized protein</fullName>
    </submittedName>
</protein>
<accession>B8FQ74</accession>
<name>B8FQ74_DESHD</name>
<dbReference type="HOGENOM" id="CLU_3396170_0_0_9"/>
<dbReference type="KEGG" id="dhd:Dhaf_3517"/>
<dbReference type="AlphaFoldDB" id="B8FQ74"/>